<dbReference type="Pfam" id="PF22938">
    <property type="entry name" value="Integrase_p58_C"/>
    <property type="match status" value="1"/>
</dbReference>
<dbReference type="GeneID" id="106512230"/>
<dbReference type="Gene3D" id="3.10.10.10">
    <property type="entry name" value="HIV Type 1 Reverse Transcriptase, subunit A, domain 1"/>
    <property type="match status" value="1"/>
</dbReference>
<accession>A0A2I4ALH5</accession>
<dbReference type="STRING" id="52670.A0A2I4ALH5"/>
<evidence type="ECO:0000259" key="1">
    <source>
        <dbReference type="PROSITE" id="PS50994"/>
    </source>
</evidence>
<feature type="domain" description="Integrase catalytic" evidence="1">
    <location>
        <begin position="1"/>
        <end position="129"/>
    </location>
</feature>
<dbReference type="CDD" id="cd01647">
    <property type="entry name" value="RT_LTR"/>
    <property type="match status" value="1"/>
</dbReference>
<dbReference type="InterPro" id="IPR054465">
    <property type="entry name" value="Integrase_p58-like_C"/>
</dbReference>
<protein>
    <submittedName>
        <fullName evidence="3">Uncharacterized protein LOC106512230</fullName>
    </submittedName>
</protein>
<gene>
    <name evidence="3" type="primary">LOC106512230</name>
</gene>
<evidence type="ECO:0000313" key="3">
    <source>
        <dbReference type="RefSeq" id="XP_013856350.1"/>
    </source>
</evidence>
<name>A0A2I4ALH5_AUSLI</name>
<dbReference type="InterPro" id="IPR050951">
    <property type="entry name" value="Retrovirus_Pol_polyprotein"/>
</dbReference>
<dbReference type="Pfam" id="PF00665">
    <property type="entry name" value="rve"/>
    <property type="match status" value="1"/>
</dbReference>
<evidence type="ECO:0000313" key="2">
    <source>
        <dbReference type="Proteomes" id="UP000192220"/>
    </source>
</evidence>
<reference evidence="3" key="1">
    <citation type="submission" date="2025-08" db="UniProtKB">
        <authorList>
            <consortium name="RefSeq"/>
        </authorList>
    </citation>
    <scope>IDENTIFICATION</scope>
</reference>
<dbReference type="InterPro" id="IPR001584">
    <property type="entry name" value="Integrase_cat-core"/>
</dbReference>
<dbReference type="InterPro" id="IPR036397">
    <property type="entry name" value="RNaseH_sf"/>
</dbReference>
<dbReference type="InterPro" id="IPR000477">
    <property type="entry name" value="RT_dom"/>
</dbReference>
<dbReference type="InParanoid" id="A0A2I4ALH5"/>
<dbReference type="InterPro" id="IPR012337">
    <property type="entry name" value="RNaseH-like_sf"/>
</dbReference>
<proteinExistence type="predicted"/>
<dbReference type="RefSeq" id="XP_013856350.1">
    <property type="nucleotide sequence ID" value="XM_014000896.1"/>
</dbReference>
<dbReference type="Pfam" id="PF00078">
    <property type="entry name" value="RVT_1"/>
    <property type="match status" value="1"/>
</dbReference>
<dbReference type="PANTHER" id="PTHR37984">
    <property type="entry name" value="PROTEIN CBG26694"/>
    <property type="match status" value="1"/>
</dbReference>
<dbReference type="SUPFAM" id="SSF53098">
    <property type="entry name" value="Ribonuclease H-like"/>
    <property type="match status" value="1"/>
</dbReference>
<sequence length="493" mass="55804">MCKCTRYPAAYPLRSITTKSVVKALSHFISVFGIPKTIQTDRGTNFTSRMFAEILKQLGVAHQQSSAYHAQSQGALERFHQSLKALLRAYCTELSRDWEEGLPWLLMAAREVTQESTGFSPNELVFGHQVRGPLAVLKTNLESSDPPLNLFDYVNGFRRRLFLAGKLASENLKKAQRKMKKWFDQKAETRVFHPGDKVLALLPVQGSSFQAKFYGPYSVLRQVSAQDYVVSTPDRKKLTQLCHVNLLKPYFSRSLDEKMEVKAVASSVKVDVSCTAKLEEDVHTPDNAVFQPRLKNSEMLSNLQLLLGHLSAERSEQLKQSVLDFCSLFSDIPTQTHLVEHDIDVGDAQPIRQHFYRVPPEKSKFLESEVQYLLKNGLAKLSCSSWASPCVLVNKPDGTYRFCTDYRKLNSITKPDSYPLPRMEDCVDRVGNAKYVSKFDLLKGYYQVPLSARAQEVSSFITPFGLYSYTVMSFGLRNAPATFLKFLKQCSNV</sequence>
<keyword evidence="2" id="KW-1185">Reference proteome</keyword>
<dbReference type="Gene3D" id="3.30.420.10">
    <property type="entry name" value="Ribonuclease H-like superfamily/Ribonuclease H"/>
    <property type="match status" value="1"/>
</dbReference>
<dbReference type="SUPFAM" id="SSF56672">
    <property type="entry name" value="DNA/RNA polymerases"/>
    <property type="match status" value="1"/>
</dbReference>
<dbReference type="InterPro" id="IPR043502">
    <property type="entry name" value="DNA/RNA_pol_sf"/>
</dbReference>
<dbReference type="Proteomes" id="UP000192220">
    <property type="component" value="Unplaced"/>
</dbReference>
<dbReference type="KEGG" id="alim:106512230"/>
<dbReference type="GO" id="GO:0015074">
    <property type="term" value="P:DNA integration"/>
    <property type="evidence" value="ECO:0007669"/>
    <property type="project" value="InterPro"/>
</dbReference>
<dbReference type="AlphaFoldDB" id="A0A2I4ALH5"/>
<dbReference type="OrthoDB" id="8412918at2759"/>
<dbReference type="GO" id="GO:0003676">
    <property type="term" value="F:nucleic acid binding"/>
    <property type="evidence" value="ECO:0007669"/>
    <property type="project" value="InterPro"/>
</dbReference>
<organism evidence="2 3">
    <name type="scientific">Austrofundulus limnaeus</name>
    <name type="common">Annual killifish</name>
    <dbReference type="NCBI Taxonomy" id="52670"/>
    <lineage>
        <taxon>Eukaryota</taxon>
        <taxon>Metazoa</taxon>
        <taxon>Chordata</taxon>
        <taxon>Craniata</taxon>
        <taxon>Vertebrata</taxon>
        <taxon>Euteleostomi</taxon>
        <taxon>Actinopterygii</taxon>
        <taxon>Neopterygii</taxon>
        <taxon>Teleostei</taxon>
        <taxon>Neoteleostei</taxon>
        <taxon>Acanthomorphata</taxon>
        <taxon>Ovalentaria</taxon>
        <taxon>Atherinomorphae</taxon>
        <taxon>Cyprinodontiformes</taxon>
        <taxon>Rivulidae</taxon>
        <taxon>Austrofundulus</taxon>
    </lineage>
</organism>
<dbReference type="PANTHER" id="PTHR37984:SF15">
    <property type="entry name" value="INTEGRASE CATALYTIC DOMAIN-CONTAINING PROTEIN"/>
    <property type="match status" value="1"/>
</dbReference>
<dbReference type="PROSITE" id="PS50994">
    <property type="entry name" value="INTEGRASE"/>
    <property type="match status" value="1"/>
</dbReference>